<dbReference type="InterPro" id="IPR018164">
    <property type="entry name" value="Ala-tRNA-synth_IIc_N"/>
</dbReference>
<dbReference type="Gene3D" id="3.30.54.20">
    <property type="match status" value="1"/>
</dbReference>
<evidence type="ECO:0000256" key="2">
    <source>
        <dbReference type="ARBA" id="ARBA00013168"/>
    </source>
</evidence>
<dbReference type="InterPro" id="IPR018165">
    <property type="entry name" value="Ala-tRNA-synth_IIc_core"/>
</dbReference>
<evidence type="ECO:0000256" key="3">
    <source>
        <dbReference type="ARBA" id="ARBA00022555"/>
    </source>
</evidence>
<dbReference type="Proteomes" id="UP000229766">
    <property type="component" value="Unassembled WGS sequence"/>
</dbReference>
<sequence>YAGIYPELNENKDKIFSILAAEENRFRKSLDKGLNEINKLIVRHRKEHGDVAISGKEAFDLYQSYGFPVEMIEEELKKNNLSLDRAEFDLKKQLHQQLSQTLSAGKFKSGLADHSEIITKYHTATHLLHASLRKILGDHVQQSGSNITFERLRFDFSHSDKLTDEQIKLVTNLVNDQINKKIDITVNSMKFTDAQKSGALAFFGNKYPEIVTVYKMGDFSAEVCTGPHIKNTSELGKFTITKQESAGGGKRRIYAILE</sequence>
<dbReference type="AlphaFoldDB" id="A0A2M8L2A2"/>
<evidence type="ECO:0000313" key="11">
    <source>
        <dbReference type="EMBL" id="PJE67063.1"/>
    </source>
</evidence>
<dbReference type="InterPro" id="IPR018162">
    <property type="entry name" value="Ala-tRNA-ligase_IIc_anticod-bd"/>
</dbReference>
<evidence type="ECO:0000256" key="8">
    <source>
        <dbReference type="ARBA" id="ARBA00022917"/>
    </source>
</evidence>
<dbReference type="InterPro" id="IPR018163">
    <property type="entry name" value="Thr/Ala-tRNA-synth_IIc_edit"/>
</dbReference>
<dbReference type="PANTHER" id="PTHR11777:SF9">
    <property type="entry name" value="ALANINE--TRNA LIGASE, CYTOPLASMIC"/>
    <property type="match status" value="1"/>
</dbReference>
<dbReference type="SMART" id="SM00863">
    <property type="entry name" value="tRNA_SAD"/>
    <property type="match status" value="1"/>
</dbReference>
<gene>
    <name evidence="11" type="ORF">COU93_00810</name>
</gene>
<comment type="caution">
    <text evidence="11">The sequence shown here is derived from an EMBL/GenBank/DDBJ whole genome shotgun (WGS) entry which is preliminary data.</text>
</comment>
<dbReference type="PANTHER" id="PTHR11777">
    <property type="entry name" value="ALANYL-TRNA SYNTHETASE"/>
    <property type="match status" value="1"/>
</dbReference>
<proteinExistence type="inferred from homology"/>
<accession>A0A2M8L2A2</accession>
<evidence type="ECO:0000256" key="9">
    <source>
        <dbReference type="ARBA" id="ARBA00023146"/>
    </source>
</evidence>
<dbReference type="SUPFAM" id="SSF55186">
    <property type="entry name" value="ThrRS/AlaRS common domain"/>
    <property type="match status" value="1"/>
</dbReference>
<dbReference type="FunFam" id="3.30.980.10:FF:000004">
    <property type="entry name" value="Alanine--tRNA ligase, cytoplasmic"/>
    <property type="match status" value="1"/>
</dbReference>
<dbReference type="InterPro" id="IPR012947">
    <property type="entry name" value="tRNA_SAD"/>
</dbReference>
<evidence type="ECO:0000259" key="10">
    <source>
        <dbReference type="PROSITE" id="PS50860"/>
    </source>
</evidence>
<organism evidence="11 12">
    <name type="scientific">Candidatus Shapirobacteria bacterium CG10_big_fil_rev_8_21_14_0_10_36_6</name>
    <dbReference type="NCBI Taxonomy" id="1974886"/>
    <lineage>
        <taxon>Bacteria</taxon>
        <taxon>Candidatus Shapironibacteriota</taxon>
    </lineage>
</organism>
<dbReference type="GO" id="GO:0005737">
    <property type="term" value="C:cytoplasm"/>
    <property type="evidence" value="ECO:0007669"/>
    <property type="project" value="InterPro"/>
</dbReference>
<keyword evidence="8" id="KW-0648">Protein biosynthesis</keyword>
<protein>
    <recommendedName>
        <fullName evidence="2">alanine--tRNA ligase</fullName>
        <ecNumber evidence="2">6.1.1.7</ecNumber>
    </recommendedName>
</protein>
<evidence type="ECO:0000256" key="6">
    <source>
        <dbReference type="ARBA" id="ARBA00022840"/>
    </source>
</evidence>
<dbReference type="GO" id="GO:0002161">
    <property type="term" value="F:aminoacyl-tRNA deacylase activity"/>
    <property type="evidence" value="ECO:0007669"/>
    <property type="project" value="TreeGrafter"/>
</dbReference>
<evidence type="ECO:0000256" key="1">
    <source>
        <dbReference type="ARBA" id="ARBA00008226"/>
    </source>
</evidence>
<dbReference type="PROSITE" id="PS50860">
    <property type="entry name" value="AA_TRNA_LIGASE_II_ALA"/>
    <property type="match status" value="1"/>
</dbReference>
<dbReference type="Pfam" id="PF07973">
    <property type="entry name" value="tRNA_SAD"/>
    <property type="match status" value="1"/>
</dbReference>
<keyword evidence="7" id="KW-0694">RNA-binding</keyword>
<evidence type="ECO:0000313" key="12">
    <source>
        <dbReference type="Proteomes" id="UP000229766"/>
    </source>
</evidence>
<keyword evidence="5" id="KW-0547">Nucleotide-binding</keyword>
<reference evidence="12" key="1">
    <citation type="submission" date="2017-09" db="EMBL/GenBank/DDBJ databases">
        <title>Depth-based differentiation of microbial function through sediment-hosted aquifers and enrichment of novel symbionts in the deep terrestrial subsurface.</title>
        <authorList>
            <person name="Probst A.J."/>
            <person name="Ladd B."/>
            <person name="Jarett J.K."/>
            <person name="Geller-Mcgrath D.E."/>
            <person name="Sieber C.M.K."/>
            <person name="Emerson J.B."/>
            <person name="Anantharaman K."/>
            <person name="Thomas B.C."/>
            <person name="Malmstrom R."/>
            <person name="Stieglmeier M."/>
            <person name="Klingl A."/>
            <person name="Woyke T."/>
            <person name="Ryan C.M."/>
            <person name="Banfield J.F."/>
        </authorList>
    </citation>
    <scope>NUCLEOTIDE SEQUENCE [LARGE SCALE GENOMIC DNA]</scope>
</reference>
<evidence type="ECO:0000256" key="7">
    <source>
        <dbReference type="ARBA" id="ARBA00022884"/>
    </source>
</evidence>
<comment type="similarity">
    <text evidence="1">Belongs to the class-II aminoacyl-tRNA synthetase family.</text>
</comment>
<dbReference type="GO" id="GO:0004813">
    <property type="term" value="F:alanine-tRNA ligase activity"/>
    <property type="evidence" value="ECO:0007669"/>
    <property type="project" value="UniProtKB-EC"/>
</dbReference>
<keyword evidence="3" id="KW-0820">tRNA-binding</keyword>
<keyword evidence="6" id="KW-0067">ATP-binding</keyword>
<name>A0A2M8L2A2_9BACT</name>
<dbReference type="Gene3D" id="3.30.980.10">
    <property type="entry name" value="Threonyl-trna Synthetase, Chain A, domain 2"/>
    <property type="match status" value="1"/>
</dbReference>
<dbReference type="GO" id="GO:0006419">
    <property type="term" value="P:alanyl-tRNA aminoacylation"/>
    <property type="evidence" value="ECO:0007669"/>
    <property type="project" value="InterPro"/>
</dbReference>
<dbReference type="GO" id="GO:0005524">
    <property type="term" value="F:ATP binding"/>
    <property type="evidence" value="ECO:0007669"/>
    <property type="project" value="UniProtKB-KW"/>
</dbReference>
<dbReference type="EMBL" id="PFEI01000048">
    <property type="protein sequence ID" value="PJE67063.1"/>
    <property type="molecule type" value="Genomic_DNA"/>
</dbReference>
<keyword evidence="9" id="KW-0030">Aminoacyl-tRNA synthetase</keyword>
<dbReference type="Pfam" id="PF01411">
    <property type="entry name" value="tRNA-synt_2c"/>
    <property type="match status" value="1"/>
</dbReference>
<evidence type="ECO:0000256" key="4">
    <source>
        <dbReference type="ARBA" id="ARBA00022598"/>
    </source>
</evidence>
<dbReference type="EC" id="6.1.1.7" evidence="2"/>
<dbReference type="SUPFAM" id="SSF101353">
    <property type="entry name" value="Putative anticodon-binding domain of alanyl-tRNA synthetase (AlaRS)"/>
    <property type="match status" value="1"/>
</dbReference>
<evidence type="ECO:0000256" key="5">
    <source>
        <dbReference type="ARBA" id="ARBA00022741"/>
    </source>
</evidence>
<dbReference type="InterPro" id="IPR050058">
    <property type="entry name" value="Ala-tRNA_ligase"/>
</dbReference>
<feature type="domain" description="Alanyl-transfer RNA synthetases family profile" evidence="10">
    <location>
        <begin position="1"/>
        <end position="258"/>
    </location>
</feature>
<keyword evidence="4 11" id="KW-0436">Ligase</keyword>
<feature type="non-terminal residue" evidence="11">
    <location>
        <position position="1"/>
    </location>
</feature>
<dbReference type="GO" id="GO:0000049">
    <property type="term" value="F:tRNA binding"/>
    <property type="evidence" value="ECO:0007669"/>
    <property type="project" value="UniProtKB-KW"/>
</dbReference>